<reference evidence="1 2" key="1">
    <citation type="journal article" date="2022" name="Allergy">
        <title>Genome assembly and annotation of Periplaneta americana reveal a comprehensive cockroach allergen profile.</title>
        <authorList>
            <person name="Wang L."/>
            <person name="Xiong Q."/>
            <person name="Saelim N."/>
            <person name="Wang L."/>
            <person name="Nong W."/>
            <person name="Wan A.T."/>
            <person name="Shi M."/>
            <person name="Liu X."/>
            <person name="Cao Q."/>
            <person name="Hui J.H.L."/>
            <person name="Sookrung N."/>
            <person name="Leung T.F."/>
            <person name="Tungtrongchitr A."/>
            <person name="Tsui S.K.W."/>
        </authorList>
    </citation>
    <scope>NUCLEOTIDE SEQUENCE [LARGE SCALE GENOMIC DNA]</scope>
    <source>
        <strain evidence="1">PWHHKU_190912</strain>
    </source>
</reference>
<gene>
    <name evidence="1" type="ORF">ANN_01611</name>
</gene>
<evidence type="ECO:0000313" key="2">
    <source>
        <dbReference type="Proteomes" id="UP001148838"/>
    </source>
</evidence>
<keyword evidence="2" id="KW-1185">Reference proteome</keyword>
<name>A0ABQ8TU34_PERAM</name>
<dbReference type="Proteomes" id="UP001148838">
    <property type="component" value="Unassembled WGS sequence"/>
</dbReference>
<organism evidence="1 2">
    <name type="scientific">Periplaneta americana</name>
    <name type="common">American cockroach</name>
    <name type="synonym">Blatta americana</name>
    <dbReference type="NCBI Taxonomy" id="6978"/>
    <lineage>
        <taxon>Eukaryota</taxon>
        <taxon>Metazoa</taxon>
        <taxon>Ecdysozoa</taxon>
        <taxon>Arthropoda</taxon>
        <taxon>Hexapoda</taxon>
        <taxon>Insecta</taxon>
        <taxon>Pterygota</taxon>
        <taxon>Neoptera</taxon>
        <taxon>Polyneoptera</taxon>
        <taxon>Dictyoptera</taxon>
        <taxon>Blattodea</taxon>
        <taxon>Blattoidea</taxon>
        <taxon>Blattidae</taxon>
        <taxon>Blattinae</taxon>
        <taxon>Periplaneta</taxon>
    </lineage>
</organism>
<proteinExistence type="predicted"/>
<evidence type="ECO:0000313" key="1">
    <source>
        <dbReference type="EMBL" id="KAJ4450204.1"/>
    </source>
</evidence>
<protein>
    <submittedName>
        <fullName evidence="1">Uncharacterized protein</fullName>
    </submittedName>
</protein>
<dbReference type="EMBL" id="JAJSOF020000003">
    <property type="protein sequence ID" value="KAJ4450204.1"/>
    <property type="molecule type" value="Genomic_DNA"/>
</dbReference>
<comment type="caution">
    <text evidence="1">The sequence shown here is derived from an EMBL/GenBank/DDBJ whole genome shotgun (WGS) entry which is preliminary data.</text>
</comment>
<sequence length="100" mass="11473">MRVARCEVRRAQIRTARLIVSGFYNCEGFVKDIVYSQKPRNIDDLRVKITQAFQQITPLMLQLGLIDWTLQLVHIHYCLQTCISGPTMSVTNYAICIALV</sequence>
<accession>A0ABQ8TU34</accession>